<dbReference type="InterPro" id="IPR036157">
    <property type="entry name" value="dUTPase-like_sf"/>
</dbReference>
<dbReference type="GO" id="GO:0004170">
    <property type="term" value="F:dUTP diphosphatase activity"/>
    <property type="evidence" value="ECO:0007669"/>
    <property type="project" value="UniProtKB-EC"/>
</dbReference>
<dbReference type="GO" id="GO:0006226">
    <property type="term" value="P:dUMP biosynthetic process"/>
    <property type="evidence" value="ECO:0007669"/>
    <property type="project" value="InterPro"/>
</dbReference>
<evidence type="ECO:0000256" key="5">
    <source>
        <dbReference type="ARBA" id="ARBA00047686"/>
    </source>
</evidence>
<dbReference type="SUPFAM" id="SSF51283">
    <property type="entry name" value="dUTPase-like"/>
    <property type="match status" value="1"/>
</dbReference>
<evidence type="ECO:0000256" key="3">
    <source>
        <dbReference type="ARBA" id="ARBA00022801"/>
    </source>
</evidence>
<comment type="catalytic activity">
    <reaction evidence="5">
        <text>dUTP + H2O = dUMP + diphosphate + H(+)</text>
        <dbReference type="Rhea" id="RHEA:10248"/>
        <dbReference type="ChEBI" id="CHEBI:15377"/>
        <dbReference type="ChEBI" id="CHEBI:15378"/>
        <dbReference type="ChEBI" id="CHEBI:33019"/>
        <dbReference type="ChEBI" id="CHEBI:61555"/>
        <dbReference type="ChEBI" id="CHEBI:246422"/>
        <dbReference type="EC" id="3.6.1.23"/>
    </reaction>
</comment>
<keyword evidence="3" id="KW-0378">Hydrolase</keyword>
<accession>A0A1F5Z5I5</accession>
<keyword evidence="4" id="KW-0546">Nucleotide metabolism</keyword>
<comment type="caution">
    <text evidence="7">The sequence shown here is derived from an EMBL/GenBank/DDBJ whole genome shotgun (WGS) entry which is preliminary data.</text>
</comment>
<dbReference type="GO" id="GO:0046081">
    <property type="term" value="P:dUTP catabolic process"/>
    <property type="evidence" value="ECO:0007669"/>
    <property type="project" value="InterPro"/>
</dbReference>
<dbReference type="InterPro" id="IPR008181">
    <property type="entry name" value="dUTPase"/>
</dbReference>
<dbReference type="CDD" id="cd07557">
    <property type="entry name" value="trimeric_dUTPase"/>
    <property type="match status" value="1"/>
</dbReference>
<proteinExistence type="inferred from homology"/>
<dbReference type="Gene3D" id="2.70.40.10">
    <property type="match status" value="1"/>
</dbReference>
<comment type="similarity">
    <text evidence="1">Belongs to the dUTPase family.</text>
</comment>
<evidence type="ECO:0000313" key="7">
    <source>
        <dbReference type="EMBL" id="OGG07700.1"/>
    </source>
</evidence>
<dbReference type="Proteomes" id="UP000178681">
    <property type="component" value="Unassembled WGS sequence"/>
</dbReference>
<dbReference type="PANTHER" id="PTHR11241:SF0">
    <property type="entry name" value="DEOXYURIDINE 5'-TRIPHOSPHATE NUCLEOTIDOHYDROLASE"/>
    <property type="match status" value="1"/>
</dbReference>
<dbReference type="GO" id="GO:0000287">
    <property type="term" value="F:magnesium ion binding"/>
    <property type="evidence" value="ECO:0007669"/>
    <property type="project" value="InterPro"/>
</dbReference>
<evidence type="ECO:0000313" key="8">
    <source>
        <dbReference type="Proteomes" id="UP000178681"/>
    </source>
</evidence>
<dbReference type="Pfam" id="PF00692">
    <property type="entry name" value="dUTPase"/>
    <property type="match status" value="1"/>
</dbReference>
<evidence type="ECO:0000259" key="6">
    <source>
        <dbReference type="Pfam" id="PF00692"/>
    </source>
</evidence>
<sequence length="141" mass="15703">MKVQIKLIDKSLPIPEYKTTGSVGFDLYCRNDETIGPHEVKKMPANLVVKVPKGHYLMVEPRSSVVFKFGLIVIGGTIDQDYCGETDEIHITVYNVKNEMVKLERGTRIAQGIFSKISKVDFKSVSRMGKVSRGGFGTTGY</sequence>
<dbReference type="EC" id="3.6.1.23" evidence="2"/>
<gene>
    <name evidence="7" type="ORF">A2872_01940</name>
</gene>
<dbReference type="EMBL" id="MFJG01000003">
    <property type="protein sequence ID" value="OGG07700.1"/>
    <property type="molecule type" value="Genomic_DNA"/>
</dbReference>
<name>A0A1F5Z5I5_9BACT</name>
<evidence type="ECO:0000256" key="2">
    <source>
        <dbReference type="ARBA" id="ARBA00012379"/>
    </source>
</evidence>
<evidence type="ECO:0000256" key="1">
    <source>
        <dbReference type="ARBA" id="ARBA00006581"/>
    </source>
</evidence>
<organism evidence="7 8">
    <name type="scientific">Candidatus Gottesmanbacteria bacterium RIFCSPHIGHO2_01_FULL_42_12</name>
    <dbReference type="NCBI Taxonomy" id="1798377"/>
    <lineage>
        <taxon>Bacteria</taxon>
        <taxon>Candidatus Gottesmaniibacteriota</taxon>
    </lineage>
</organism>
<dbReference type="STRING" id="1798377.A2872_01940"/>
<dbReference type="PANTHER" id="PTHR11241">
    <property type="entry name" value="DEOXYURIDINE 5'-TRIPHOSPHATE NUCLEOTIDOHYDROLASE"/>
    <property type="match status" value="1"/>
</dbReference>
<dbReference type="InterPro" id="IPR033704">
    <property type="entry name" value="dUTPase_trimeric"/>
</dbReference>
<evidence type="ECO:0000256" key="4">
    <source>
        <dbReference type="ARBA" id="ARBA00023080"/>
    </source>
</evidence>
<protein>
    <recommendedName>
        <fullName evidence="2">dUTP diphosphatase</fullName>
        <ecNumber evidence="2">3.6.1.23</ecNumber>
    </recommendedName>
</protein>
<feature type="domain" description="dUTPase-like" evidence="6">
    <location>
        <begin position="12"/>
        <end position="139"/>
    </location>
</feature>
<dbReference type="NCBIfam" id="TIGR00576">
    <property type="entry name" value="dut"/>
    <property type="match status" value="1"/>
</dbReference>
<dbReference type="InterPro" id="IPR029054">
    <property type="entry name" value="dUTPase-like"/>
</dbReference>
<reference evidence="7 8" key="1">
    <citation type="journal article" date="2016" name="Nat. Commun.">
        <title>Thousands of microbial genomes shed light on interconnected biogeochemical processes in an aquifer system.</title>
        <authorList>
            <person name="Anantharaman K."/>
            <person name="Brown C.T."/>
            <person name="Hug L.A."/>
            <person name="Sharon I."/>
            <person name="Castelle C.J."/>
            <person name="Probst A.J."/>
            <person name="Thomas B.C."/>
            <person name="Singh A."/>
            <person name="Wilkins M.J."/>
            <person name="Karaoz U."/>
            <person name="Brodie E.L."/>
            <person name="Williams K.H."/>
            <person name="Hubbard S.S."/>
            <person name="Banfield J.F."/>
        </authorList>
    </citation>
    <scope>NUCLEOTIDE SEQUENCE [LARGE SCALE GENOMIC DNA]</scope>
</reference>
<dbReference type="AlphaFoldDB" id="A0A1F5Z5I5"/>